<comment type="cofactor">
    <cofactor evidence="4">
        <name>Mg(2+)</name>
        <dbReference type="ChEBI" id="CHEBI:18420"/>
    </cofactor>
    <text evidence="4">Binds 2 magnesium ions per subunit.</text>
</comment>
<dbReference type="GO" id="GO:0004553">
    <property type="term" value="F:hydrolase activity, hydrolyzing O-glycosyl compounds"/>
    <property type="evidence" value="ECO:0007669"/>
    <property type="project" value="TreeGrafter"/>
</dbReference>
<dbReference type="InterPro" id="IPR006439">
    <property type="entry name" value="HAD-SF_hydro_IA"/>
</dbReference>
<dbReference type="Pfam" id="PF03633">
    <property type="entry name" value="Glyco_hydro_65C"/>
    <property type="match status" value="1"/>
</dbReference>
<dbReference type="Pfam" id="PF03632">
    <property type="entry name" value="Glyco_hydro_65m"/>
    <property type="match status" value="1"/>
</dbReference>
<dbReference type="InterPro" id="IPR037018">
    <property type="entry name" value="GH65_N"/>
</dbReference>
<name>A0A160T823_9CHLR</name>
<feature type="active site" description="Proton donor/acceptor" evidence="2">
    <location>
        <position position="12"/>
    </location>
</feature>
<dbReference type="InterPro" id="IPR036412">
    <property type="entry name" value="HAD-like_sf"/>
</dbReference>
<comment type="similarity">
    <text evidence="1">Belongs to the HAD-like hydrolase superfamily. CbbY/CbbZ/Gph/YieH family.</text>
</comment>
<keyword evidence="10" id="KW-1185">Reference proteome</keyword>
<dbReference type="GO" id="GO:0030246">
    <property type="term" value="F:carbohydrate binding"/>
    <property type="evidence" value="ECO:0007669"/>
    <property type="project" value="InterPro"/>
</dbReference>
<dbReference type="InterPro" id="IPR005194">
    <property type="entry name" value="Glyco_hydro_65_C"/>
</dbReference>
<dbReference type="InterPro" id="IPR011013">
    <property type="entry name" value="Gal_mutarotase_sf_dom"/>
</dbReference>
<dbReference type="PANTHER" id="PTHR11051">
    <property type="entry name" value="GLYCOSYL HYDROLASE-RELATED"/>
    <property type="match status" value="1"/>
</dbReference>
<feature type="domain" description="Glycoside hydrolase family 65 C-terminal" evidence="7">
    <location>
        <begin position="915"/>
        <end position="959"/>
    </location>
</feature>
<feature type="binding site" evidence="3">
    <location>
        <position position="53"/>
    </location>
    <ligand>
        <name>substrate</name>
    </ligand>
</feature>
<dbReference type="NCBIfam" id="TIGR02009">
    <property type="entry name" value="PGMB-YQAB-SF"/>
    <property type="match status" value="1"/>
</dbReference>
<dbReference type="KEGG" id="pbf:CFX0092_B0628"/>
<dbReference type="RefSeq" id="WP_095045475.1">
    <property type="nucleotide sequence ID" value="NZ_LN890656.1"/>
</dbReference>
<dbReference type="Gene3D" id="1.10.150.240">
    <property type="entry name" value="Putative phosphatase, domain 2"/>
    <property type="match status" value="1"/>
</dbReference>
<feature type="domain" description="Glycoside hydrolase family 65 central catalytic" evidence="6">
    <location>
        <begin position="524"/>
        <end position="906"/>
    </location>
</feature>
<dbReference type="PANTHER" id="PTHR11051:SF8">
    <property type="entry name" value="PROTEIN-GLUCOSYLGALACTOSYLHYDROXYLYSINE GLUCOSIDASE"/>
    <property type="match status" value="1"/>
</dbReference>
<dbReference type="Gene3D" id="2.60.420.10">
    <property type="entry name" value="Maltose phosphorylase, domain 3"/>
    <property type="match status" value="1"/>
</dbReference>
<feature type="binding site" evidence="3">
    <location>
        <begin position="113"/>
        <end position="117"/>
    </location>
    <ligand>
        <name>substrate</name>
    </ligand>
</feature>
<gene>
    <name evidence="9" type="ORF">CFX0092_B0628</name>
</gene>
<feature type="binding site" evidence="4">
    <location>
        <position position="12"/>
    </location>
    <ligand>
        <name>Mg(2+)</name>
        <dbReference type="ChEBI" id="CHEBI:18420"/>
    </ligand>
</feature>
<feature type="binding site" evidence="3">
    <location>
        <position position="144"/>
    </location>
    <ligand>
        <name>substrate</name>
    </ligand>
</feature>
<evidence type="ECO:0000259" key="6">
    <source>
        <dbReference type="Pfam" id="PF03632"/>
    </source>
</evidence>
<keyword evidence="9" id="KW-0378">Hydrolase</keyword>
<dbReference type="InterPro" id="IPR012341">
    <property type="entry name" value="6hp_glycosidase-like_sf"/>
</dbReference>
<feature type="binding site" evidence="4">
    <location>
        <position position="10"/>
    </location>
    <ligand>
        <name>Mg(2+)</name>
        <dbReference type="ChEBI" id="CHEBI:18420"/>
    </ligand>
</feature>
<feature type="binding site" evidence="4">
    <location>
        <position position="169"/>
    </location>
    <ligand>
        <name>Mg(2+)</name>
        <dbReference type="ChEBI" id="CHEBI:18420"/>
    </ligand>
</feature>
<dbReference type="InterPro" id="IPR010972">
    <property type="entry name" value="Beta-PGM"/>
</dbReference>
<dbReference type="Pfam" id="PF03636">
    <property type="entry name" value="Glyco_hydro_65N"/>
    <property type="match status" value="1"/>
</dbReference>
<dbReference type="InterPro" id="IPR023198">
    <property type="entry name" value="PGP-like_dom2"/>
</dbReference>
<evidence type="ECO:0000259" key="8">
    <source>
        <dbReference type="Pfam" id="PF03636"/>
    </source>
</evidence>
<dbReference type="InterPro" id="IPR010976">
    <property type="entry name" value="B-phosphoglucomutase_hydrolase"/>
</dbReference>
<dbReference type="Gene3D" id="1.50.10.10">
    <property type="match status" value="1"/>
</dbReference>
<feature type="site" description="Important for catalytic activity and assists the phosphoryl transfer reaction to Asp8 by balancing charge and orienting the reacting groups" evidence="5">
    <location>
        <position position="113"/>
    </location>
</feature>
<dbReference type="OrthoDB" id="9758855at2"/>
<dbReference type="AlphaFoldDB" id="A0A160T823"/>
<dbReference type="Proteomes" id="UP000215027">
    <property type="component" value="Chromosome II"/>
</dbReference>
<dbReference type="GO" id="GO:0016757">
    <property type="term" value="F:glycosyltransferase activity"/>
    <property type="evidence" value="ECO:0007669"/>
    <property type="project" value="UniProtKB-ARBA"/>
</dbReference>
<feature type="binding site" evidence="4">
    <location>
        <position position="168"/>
    </location>
    <ligand>
        <name>Mg(2+)</name>
        <dbReference type="ChEBI" id="CHEBI:18420"/>
    </ligand>
</feature>
<dbReference type="InterPro" id="IPR005196">
    <property type="entry name" value="Glyco_hydro_65_N"/>
</dbReference>
<organism evidence="9 10">
    <name type="scientific">Candidatus Promineifilum breve</name>
    <dbReference type="NCBI Taxonomy" id="1806508"/>
    <lineage>
        <taxon>Bacteria</taxon>
        <taxon>Bacillati</taxon>
        <taxon>Chloroflexota</taxon>
        <taxon>Ardenticatenia</taxon>
        <taxon>Candidatus Promineifilales</taxon>
        <taxon>Candidatus Promineifilaceae</taxon>
        <taxon>Candidatus Promineifilum</taxon>
    </lineage>
</organism>
<feature type="binding site" evidence="3">
    <location>
        <position position="75"/>
    </location>
    <ligand>
        <name>substrate</name>
    </ligand>
</feature>
<dbReference type="SUPFAM" id="SSF74650">
    <property type="entry name" value="Galactose mutarotase-like"/>
    <property type="match status" value="1"/>
</dbReference>
<evidence type="ECO:0000256" key="2">
    <source>
        <dbReference type="PIRSR" id="PIRSR610972-1"/>
    </source>
</evidence>
<dbReference type="SUPFAM" id="SSF56784">
    <property type="entry name" value="HAD-like"/>
    <property type="match status" value="1"/>
</dbReference>
<dbReference type="GO" id="GO:0000287">
    <property type="term" value="F:magnesium ion binding"/>
    <property type="evidence" value="ECO:0007669"/>
    <property type="project" value="InterPro"/>
</dbReference>
<dbReference type="InterPro" id="IPR023214">
    <property type="entry name" value="HAD_sf"/>
</dbReference>
<keyword evidence="4" id="KW-0479">Metal-binding</keyword>
<evidence type="ECO:0000313" key="9">
    <source>
        <dbReference type="EMBL" id="CUS06162.1"/>
    </source>
</evidence>
<dbReference type="EMBL" id="LN890656">
    <property type="protein sequence ID" value="CUS06162.1"/>
    <property type="molecule type" value="Genomic_DNA"/>
</dbReference>
<evidence type="ECO:0000256" key="4">
    <source>
        <dbReference type="PIRSR" id="PIRSR610972-3"/>
    </source>
</evidence>
<feature type="active site" description="Proton donor/acceptor" evidence="2">
    <location>
        <position position="10"/>
    </location>
</feature>
<evidence type="ECO:0000313" key="10">
    <source>
        <dbReference type="Proteomes" id="UP000215027"/>
    </source>
</evidence>
<feature type="site" description="Important for catalytic activity and assists the phosphoryl transfer reaction to Asp8 by balancing charge and orienting the reacting groups" evidence="5">
    <location>
        <position position="144"/>
    </location>
</feature>
<evidence type="ECO:0000256" key="5">
    <source>
        <dbReference type="PIRSR" id="PIRSR610972-4"/>
    </source>
</evidence>
<accession>A0A160T823</accession>
<keyword evidence="4" id="KW-0460">Magnesium</keyword>
<dbReference type="NCBIfam" id="TIGR01990">
    <property type="entry name" value="bPGM"/>
    <property type="match status" value="1"/>
</dbReference>
<protein>
    <submittedName>
        <fullName evidence="9">Glycoside hydrolase</fullName>
    </submittedName>
</protein>
<evidence type="ECO:0000256" key="1">
    <source>
        <dbReference type="ARBA" id="ARBA00006171"/>
    </source>
</evidence>
<feature type="binding site" evidence="3">
    <location>
        <position position="26"/>
    </location>
    <ligand>
        <name>substrate</name>
    </ligand>
</feature>
<dbReference type="Gene3D" id="2.70.98.40">
    <property type="entry name" value="Glycoside hydrolase, family 65, N-terminal domain"/>
    <property type="match status" value="1"/>
</dbReference>
<evidence type="ECO:0000256" key="3">
    <source>
        <dbReference type="PIRSR" id="PIRSR610972-2"/>
    </source>
</evidence>
<dbReference type="GO" id="GO:0005975">
    <property type="term" value="P:carbohydrate metabolic process"/>
    <property type="evidence" value="ECO:0007669"/>
    <property type="project" value="InterPro"/>
</dbReference>
<dbReference type="SFLD" id="SFLDG01135">
    <property type="entry name" value="C1.5.6:_HAD__Beta-PGM__Phospha"/>
    <property type="match status" value="1"/>
</dbReference>
<evidence type="ECO:0000259" key="7">
    <source>
        <dbReference type="Pfam" id="PF03633"/>
    </source>
</evidence>
<dbReference type="GO" id="GO:0008801">
    <property type="term" value="F:beta-phosphoglucomutase activity"/>
    <property type="evidence" value="ECO:0007669"/>
    <property type="project" value="InterPro"/>
</dbReference>
<sequence>MSTLHAIIFDLDGVITDTAEYHYHAWQRLADEEGLTFDREANERCRGVTRRDSLMVVLGGRPESEERLQDMMARKQSYYEALLDQIGPADLLPGVADLLDQLDAAAIPYAIASASKNAPAVCARLGIADRLGMLADGYSVERQKPYPDLFRFAAAGLGVPAARCLVVEDAAAGVEAALAAGMAALALGPAERFADLPDGARVTRRDDLDGVALDDLRAAAEFDPGWFVVQDGFDPTTQHHMETVFTLGNGWFAARGSFEEGYPGESAATFAHGLWDDMPISFTELVNLPHWLHLTISIDGDEFRLDRGEVVDFRRHTDLRRGLLCRDVTWRAPNGKVIDLHFERFHAYHRERVGAIRLLATAVSHPCAIAIRAGLDGHVANENLLHWRLGEQGKGPNGAVWLRARTRHTGHELAVAASLSAELSAGHAPAPAADGCPGFPALALAADLAPGQTLQVDKLVAFAAGRDRPTAAGDDWHLFENALGDLNNLTYDRLRDDHAAAWGRVWQRGDVVIEGDDEAQLALRFNLFQLLVAAPQHDERVSIGAKTLSGYGYRGHVFWDTEIFILPYLIYTNPRLARNMLLYRYHGLPGARRKAQGNGYSGAQFPWESAETGDEVTPRWVPHFSDPTRLVRIWTGDIQIHITADVAYAVMQYWRVTGDDDFMRDYGAEMILDGARFWAARAEPETDENGATTYAIRDVIGPDEYHEHVDNNAFTNFMARWHLLTALEVFDWLQTTHPAAAVDLADRLQLAADTPAHWKNVAGGIRFLHNPDTGLIDQFEGFFDREPVDPELFRTADRSLQVIFGIEGANERQVLKQADVIMLLCLFRDAFDRRAWQTNWDAYMPITDHRFGSSLGPSFHAWAACEMDRPEEAYAHFMLAARADLRNPRGNAGDGIHAASTGGVWQAAVFGFAGLRHAAEGHSVRPRLPRHWRRLAFTYAYHDTIYSVDIARGEGGEYRVRHEPQ</sequence>
<dbReference type="InterPro" id="IPR005195">
    <property type="entry name" value="Glyco_hydro_65_M"/>
</dbReference>
<dbReference type="Pfam" id="PF00702">
    <property type="entry name" value="Hydrolase"/>
    <property type="match status" value="1"/>
</dbReference>
<dbReference type="SUPFAM" id="SSF48208">
    <property type="entry name" value="Six-hairpin glycosidases"/>
    <property type="match status" value="1"/>
</dbReference>
<dbReference type="InterPro" id="IPR008928">
    <property type="entry name" value="6-hairpin_glycosidase_sf"/>
</dbReference>
<dbReference type="SFLD" id="SFLDG01129">
    <property type="entry name" value="C1.5:_HAD__Beta-PGM__Phosphata"/>
    <property type="match status" value="1"/>
</dbReference>
<dbReference type="NCBIfam" id="TIGR01509">
    <property type="entry name" value="HAD-SF-IA-v3"/>
    <property type="match status" value="1"/>
</dbReference>
<feature type="binding site" evidence="3">
    <location>
        <begin position="10"/>
        <end position="12"/>
    </location>
    <ligand>
        <name>substrate</name>
    </ligand>
</feature>
<dbReference type="SFLD" id="SFLDS00003">
    <property type="entry name" value="Haloacid_Dehalogenase"/>
    <property type="match status" value="1"/>
</dbReference>
<proteinExistence type="inferred from homology"/>
<feature type="domain" description="Glycoside hydrolase family 65 N-terminal" evidence="8">
    <location>
        <begin position="230"/>
        <end position="463"/>
    </location>
</feature>
<reference evidence="9" key="1">
    <citation type="submission" date="2016-01" db="EMBL/GenBank/DDBJ databases">
        <authorList>
            <person name="Mcilroy J.S."/>
            <person name="Karst M S."/>
            <person name="Albertsen M."/>
        </authorList>
    </citation>
    <scope>NUCLEOTIDE SEQUENCE</scope>
    <source>
        <strain evidence="9">Cfx-K</strain>
    </source>
</reference>
<dbReference type="Gene3D" id="3.40.50.1000">
    <property type="entry name" value="HAD superfamily/HAD-like"/>
    <property type="match status" value="1"/>
</dbReference>